<reference evidence="1" key="1">
    <citation type="submission" date="2020-11" db="EMBL/GenBank/DDBJ databases">
        <authorList>
            <consortium name="DOE Joint Genome Institute"/>
            <person name="Ahrendt S."/>
            <person name="Riley R."/>
            <person name="Andreopoulos W."/>
            <person name="LaButti K."/>
            <person name="Pangilinan J."/>
            <person name="Ruiz-duenas F.J."/>
            <person name="Barrasa J.M."/>
            <person name="Sanchez-Garcia M."/>
            <person name="Camarero S."/>
            <person name="Miyauchi S."/>
            <person name="Serrano A."/>
            <person name="Linde D."/>
            <person name="Babiker R."/>
            <person name="Drula E."/>
            <person name="Ayuso-Fernandez I."/>
            <person name="Pacheco R."/>
            <person name="Padilla G."/>
            <person name="Ferreira P."/>
            <person name="Barriuso J."/>
            <person name="Kellner H."/>
            <person name="Castanera R."/>
            <person name="Alfaro M."/>
            <person name="Ramirez L."/>
            <person name="Pisabarro A.G."/>
            <person name="Kuo A."/>
            <person name="Tritt A."/>
            <person name="Lipzen A."/>
            <person name="He G."/>
            <person name="Yan M."/>
            <person name="Ng V."/>
            <person name="Cullen D."/>
            <person name="Martin F."/>
            <person name="Rosso M.-N."/>
            <person name="Henrissat B."/>
            <person name="Hibbett D."/>
            <person name="Martinez A.T."/>
            <person name="Grigoriev I.V."/>
        </authorList>
    </citation>
    <scope>NUCLEOTIDE SEQUENCE</scope>
    <source>
        <strain evidence="1">AH 44721</strain>
    </source>
</reference>
<sequence length="295" mass="32843">MVKPTIHAALTQLYFNDPDSHPPWNFSEWQAITSIKHGLFPHDDNLLPKGWTRETADFICSYFEQFKKKNGLDVKAAFASAKKNSNQKEATKAFEALSKEQPMKAKVKAVIIKTSCWKALVLMLHANEYLSAVKELDAQLQALMLQLSLDLNVSECLPKPAASQLTAMTVQSLASEKDISNIISLYVEFFNTPAPVDWYHFRSSIPPLGISLDEVERGDLGINVEVKMSPEALSTSLGFNHSIPIVFNAYQHRGSLSSWDPANVDLFIPAVAGMNPDMEPIKLHWHQAASVHAVL</sequence>
<keyword evidence="2" id="KW-1185">Reference proteome</keyword>
<proteinExistence type="predicted"/>
<comment type="caution">
    <text evidence="1">The sequence shown here is derived from an EMBL/GenBank/DDBJ whole genome shotgun (WGS) entry which is preliminary data.</text>
</comment>
<accession>A0A9P5TFE9</accession>
<dbReference type="OrthoDB" id="3056938at2759"/>
<protein>
    <submittedName>
        <fullName evidence="1">Uncharacterized protein</fullName>
    </submittedName>
</protein>
<organism evidence="1 2">
    <name type="scientific">Gymnopilus junonius</name>
    <name type="common">Spectacular rustgill mushroom</name>
    <name type="synonym">Gymnopilus spectabilis subsp. junonius</name>
    <dbReference type="NCBI Taxonomy" id="109634"/>
    <lineage>
        <taxon>Eukaryota</taxon>
        <taxon>Fungi</taxon>
        <taxon>Dikarya</taxon>
        <taxon>Basidiomycota</taxon>
        <taxon>Agaricomycotina</taxon>
        <taxon>Agaricomycetes</taxon>
        <taxon>Agaricomycetidae</taxon>
        <taxon>Agaricales</taxon>
        <taxon>Agaricineae</taxon>
        <taxon>Hymenogastraceae</taxon>
        <taxon>Gymnopilus</taxon>
    </lineage>
</organism>
<name>A0A9P5TFE9_GYMJU</name>
<dbReference type="EMBL" id="JADNYJ010000334">
    <property type="protein sequence ID" value="KAF8870795.1"/>
    <property type="molecule type" value="Genomic_DNA"/>
</dbReference>
<dbReference type="AlphaFoldDB" id="A0A9P5TFE9"/>
<gene>
    <name evidence="1" type="ORF">CPB84DRAFT_1754275</name>
</gene>
<evidence type="ECO:0000313" key="2">
    <source>
        <dbReference type="Proteomes" id="UP000724874"/>
    </source>
</evidence>
<dbReference type="Proteomes" id="UP000724874">
    <property type="component" value="Unassembled WGS sequence"/>
</dbReference>
<evidence type="ECO:0000313" key="1">
    <source>
        <dbReference type="EMBL" id="KAF8870795.1"/>
    </source>
</evidence>